<keyword evidence="3" id="KW-1185">Reference proteome</keyword>
<protein>
    <submittedName>
        <fullName evidence="2">Uncharacterized protein</fullName>
    </submittedName>
</protein>
<dbReference type="AlphaFoldDB" id="A0ABD5XK28"/>
<dbReference type="Proteomes" id="UP001596368">
    <property type="component" value="Unassembled WGS sequence"/>
</dbReference>
<name>A0ABD5XK28_9EURY</name>
<feature type="transmembrane region" description="Helical" evidence="1">
    <location>
        <begin position="12"/>
        <end position="35"/>
    </location>
</feature>
<evidence type="ECO:0000256" key="1">
    <source>
        <dbReference type="SAM" id="Phobius"/>
    </source>
</evidence>
<dbReference type="RefSeq" id="WP_284013249.1">
    <property type="nucleotide sequence ID" value="NZ_CP126156.1"/>
</dbReference>
<keyword evidence="1" id="KW-0472">Membrane</keyword>
<keyword evidence="1" id="KW-0812">Transmembrane</keyword>
<accession>A0ABD5XK28</accession>
<feature type="transmembrane region" description="Helical" evidence="1">
    <location>
        <begin position="116"/>
        <end position="135"/>
    </location>
</feature>
<organism evidence="2 3">
    <name type="scientific">Halobaculum litoreum</name>
    <dbReference type="NCBI Taxonomy" id="3031998"/>
    <lineage>
        <taxon>Archaea</taxon>
        <taxon>Methanobacteriati</taxon>
        <taxon>Methanobacteriota</taxon>
        <taxon>Stenosarchaea group</taxon>
        <taxon>Halobacteria</taxon>
        <taxon>Halobacteriales</taxon>
        <taxon>Haloferacaceae</taxon>
        <taxon>Halobaculum</taxon>
    </lineage>
</organism>
<reference evidence="2 3" key="1">
    <citation type="journal article" date="2019" name="Int. J. Syst. Evol. Microbiol.">
        <title>The Global Catalogue of Microorganisms (GCM) 10K type strain sequencing project: providing services to taxonomists for standard genome sequencing and annotation.</title>
        <authorList>
            <consortium name="The Broad Institute Genomics Platform"/>
            <consortium name="The Broad Institute Genome Sequencing Center for Infectious Disease"/>
            <person name="Wu L."/>
            <person name="Ma J."/>
        </authorList>
    </citation>
    <scope>NUCLEOTIDE SEQUENCE [LARGE SCALE GENOMIC DNA]</scope>
    <source>
        <strain evidence="2 3">DT92</strain>
    </source>
</reference>
<feature type="transmembrane region" description="Helical" evidence="1">
    <location>
        <begin position="55"/>
        <end position="75"/>
    </location>
</feature>
<sequence length="138" mass="13925">MIVLQLRILGWLGTLGILGTVALVAVLGIGTFAFFRWREGDSRSARRRTERTSRWAAGGLVSAGLGVLAAFMGFFDVFADGLGQAVGLVGTPAGGTLASLGVGAVTSYALGAAADLPVTSALVAGTLVFLVALGVSRS</sequence>
<dbReference type="GeneID" id="81120374"/>
<evidence type="ECO:0000313" key="2">
    <source>
        <dbReference type="EMBL" id="MFC7135462.1"/>
    </source>
</evidence>
<gene>
    <name evidence="2" type="ORF">ACFQRB_00255</name>
</gene>
<dbReference type="EMBL" id="JBHSZG010000001">
    <property type="protein sequence ID" value="MFC7135462.1"/>
    <property type="molecule type" value="Genomic_DNA"/>
</dbReference>
<keyword evidence="1" id="KW-1133">Transmembrane helix</keyword>
<evidence type="ECO:0000313" key="3">
    <source>
        <dbReference type="Proteomes" id="UP001596368"/>
    </source>
</evidence>
<comment type="caution">
    <text evidence="2">The sequence shown here is derived from an EMBL/GenBank/DDBJ whole genome shotgun (WGS) entry which is preliminary data.</text>
</comment>
<proteinExistence type="predicted"/>